<dbReference type="GO" id="GO:0003676">
    <property type="term" value="F:nucleic acid binding"/>
    <property type="evidence" value="ECO:0007669"/>
    <property type="project" value="InterPro"/>
</dbReference>
<organism evidence="2 3">
    <name type="scientific">Araneus ventricosus</name>
    <name type="common">Orbweaver spider</name>
    <name type="synonym">Epeira ventricosa</name>
    <dbReference type="NCBI Taxonomy" id="182803"/>
    <lineage>
        <taxon>Eukaryota</taxon>
        <taxon>Metazoa</taxon>
        <taxon>Ecdysozoa</taxon>
        <taxon>Arthropoda</taxon>
        <taxon>Chelicerata</taxon>
        <taxon>Arachnida</taxon>
        <taxon>Araneae</taxon>
        <taxon>Araneomorphae</taxon>
        <taxon>Entelegynae</taxon>
        <taxon>Araneoidea</taxon>
        <taxon>Araneidae</taxon>
        <taxon>Araneus</taxon>
    </lineage>
</organism>
<dbReference type="GO" id="GO:0004523">
    <property type="term" value="F:RNA-DNA hybrid ribonuclease activity"/>
    <property type="evidence" value="ECO:0007669"/>
    <property type="project" value="InterPro"/>
</dbReference>
<feature type="domain" description="RNase H type-1" evidence="1">
    <location>
        <begin position="1"/>
        <end position="100"/>
    </location>
</feature>
<dbReference type="CDD" id="cd09276">
    <property type="entry name" value="Rnase_HI_RT_non_LTR"/>
    <property type="match status" value="1"/>
</dbReference>
<protein>
    <recommendedName>
        <fullName evidence="1">RNase H type-1 domain-containing protein</fullName>
    </recommendedName>
</protein>
<evidence type="ECO:0000313" key="2">
    <source>
        <dbReference type="EMBL" id="GBL77933.1"/>
    </source>
</evidence>
<dbReference type="Proteomes" id="UP000499080">
    <property type="component" value="Unassembled WGS sequence"/>
</dbReference>
<reference evidence="2 3" key="1">
    <citation type="journal article" date="2019" name="Sci. Rep.">
        <title>Orb-weaving spider Araneus ventricosus genome elucidates the spidroin gene catalogue.</title>
        <authorList>
            <person name="Kono N."/>
            <person name="Nakamura H."/>
            <person name="Ohtoshi R."/>
            <person name="Moran D.A.P."/>
            <person name="Shinohara A."/>
            <person name="Yoshida Y."/>
            <person name="Fujiwara M."/>
            <person name="Mori M."/>
            <person name="Tomita M."/>
            <person name="Arakawa K."/>
        </authorList>
    </citation>
    <scope>NUCLEOTIDE SEQUENCE [LARGE SCALE GENOMIC DNA]</scope>
</reference>
<accession>A0A4Y2ADJ2</accession>
<sequence>MHQWSAKLTKDNTVFQAELLALNEAVKYSTTPKTNLPVTIFMDNRASIQASSSPKATNRTTREIFEVILENPHIKLSWIKAHVGYFGNEAADSIVKTAAESKDVQLNIKLPKISF</sequence>
<dbReference type="OrthoDB" id="6514649at2759"/>
<evidence type="ECO:0000259" key="1">
    <source>
        <dbReference type="PROSITE" id="PS50879"/>
    </source>
</evidence>
<gene>
    <name evidence="2" type="ORF">AVEN_143264_1</name>
</gene>
<dbReference type="SUPFAM" id="SSF53098">
    <property type="entry name" value="Ribonuclease H-like"/>
    <property type="match status" value="1"/>
</dbReference>
<keyword evidence="3" id="KW-1185">Reference proteome</keyword>
<proteinExistence type="predicted"/>
<dbReference type="AlphaFoldDB" id="A0A4Y2ADJ2"/>
<dbReference type="PROSITE" id="PS50879">
    <property type="entry name" value="RNASE_H_1"/>
    <property type="match status" value="1"/>
</dbReference>
<dbReference type="Pfam" id="PF00075">
    <property type="entry name" value="RNase_H"/>
    <property type="match status" value="1"/>
</dbReference>
<dbReference type="InterPro" id="IPR012337">
    <property type="entry name" value="RNaseH-like_sf"/>
</dbReference>
<dbReference type="Gene3D" id="3.30.420.10">
    <property type="entry name" value="Ribonuclease H-like superfamily/Ribonuclease H"/>
    <property type="match status" value="1"/>
</dbReference>
<comment type="caution">
    <text evidence="2">The sequence shown here is derived from an EMBL/GenBank/DDBJ whole genome shotgun (WGS) entry which is preliminary data.</text>
</comment>
<evidence type="ECO:0000313" key="3">
    <source>
        <dbReference type="Proteomes" id="UP000499080"/>
    </source>
</evidence>
<dbReference type="InterPro" id="IPR036397">
    <property type="entry name" value="RNaseH_sf"/>
</dbReference>
<name>A0A4Y2ADJ2_ARAVE</name>
<dbReference type="InterPro" id="IPR002156">
    <property type="entry name" value="RNaseH_domain"/>
</dbReference>
<dbReference type="EMBL" id="BGPR01000014">
    <property type="protein sequence ID" value="GBL77933.1"/>
    <property type="molecule type" value="Genomic_DNA"/>
</dbReference>